<dbReference type="SUPFAM" id="SSF56053">
    <property type="entry name" value="Ribosomal protein L6"/>
    <property type="match status" value="2"/>
</dbReference>
<evidence type="ECO:0000313" key="8">
    <source>
        <dbReference type="EMBL" id="HGU64892.1"/>
    </source>
</evidence>
<evidence type="ECO:0000256" key="1">
    <source>
        <dbReference type="ARBA" id="ARBA00022730"/>
    </source>
</evidence>
<dbReference type="GO" id="GO:0022625">
    <property type="term" value="C:cytosolic large ribosomal subunit"/>
    <property type="evidence" value="ECO:0007669"/>
    <property type="project" value="UniProtKB-UniRule"/>
</dbReference>
<keyword evidence="4 5" id="KW-0687">Ribonucleoprotein</keyword>
<gene>
    <name evidence="5" type="primary">rpl6</name>
    <name evidence="8" type="ORF">ENT92_01570</name>
    <name evidence="7" type="ORF">ENU14_01870</name>
</gene>
<dbReference type="InterPro" id="IPR002359">
    <property type="entry name" value="Ribosomal_uL6_CS2"/>
</dbReference>
<dbReference type="GO" id="GO:0002181">
    <property type="term" value="P:cytoplasmic translation"/>
    <property type="evidence" value="ECO:0007669"/>
    <property type="project" value="TreeGrafter"/>
</dbReference>
<comment type="subunit">
    <text evidence="5">Part of the 50S ribosomal subunit.</text>
</comment>
<dbReference type="PROSITE" id="PS00700">
    <property type="entry name" value="RIBOSOMAL_L6_2"/>
    <property type="match status" value="1"/>
</dbReference>
<evidence type="ECO:0000256" key="3">
    <source>
        <dbReference type="ARBA" id="ARBA00022980"/>
    </source>
</evidence>
<sequence length="186" mass="21034">MSSKKVHVYGEIVIPDNVDVNVDGFKITVKGPKGILTKDFSHAKGVLIRRMDNRLIIESYFTNRKKKALIGTIASHIKNMIIGVTKGYRYKLKIIFSHFPISVVVDNVNRVVRIKNFVGEKSDRLAKIIGDDVKVRVEGDEIIIEGIDIEHVGQTAANIELATKIRDRDRRVFVDGIYLYERGVAE</sequence>
<comment type="caution">
    <text evidence="7">The sequence shown here is derived from an EMBL/GenBank/DDBJ whole genome shotgun (WGS) entry which is preliminary data.</text>
</comment>
<dbReference type="EMBL" id="DTAN01000064">
    <property type="protein sequence ID" value="HGU64892.1"/>
    <property type="molecule type" value="Genomic_DNA"/>
</dbReference>
<feature type="domain" description="Large ribosomal subunit protein uL6 alpha-beta" evidence="6">
    <location>
        <begin position="14"/>
        <end position="87"/>
    </location>
</feature>
<dbReference type="GO" id="GO:0003735">
    <property type="term" value="F:structural constituent of ribosome"/>
    <property type="evidence" value="ECO:0007669"/>
    <property type="project" value="UniProtKB-UniRule"/>
</dbReference>
<dbReference type="InterPro" id="IPR036789">
    <property type="entry name" value="Ribosomal_uL6-like_a/b-dom_sf"/>
</dbReference>
<dbReference type="InterPro" id="IPR000702">
    <property type="entry name" value="Ribosomal_uL6-like"/>
</dbReference>
<evidence type="ECO:0000259" key="6">
    <source>
        <dbReference type="Pfam" id="PF00347"/>
    </source>
</evidence>
<protein>
    <recommendedName>
        <fullName evidence="5">Large ribosomal subunit protein uL6</fullName>
    </recommendedName>
</protein>
<evidence type="ECO:0000256" key="2">
    <source>
        <dbReference type="ARBA" id="ARBA00022884"/>
    </source>
</evidence>
<dbReference type="AlphaFoldDB" id="A0A7C4H8P5"/>
<dbReference type="NCBIfam" id="TIGR03653">
    <property type="entry name" value="uL6_arch"/>
    <property type="match status" value="1"/>
</dbReference>
<dbReference type="PANTHER" id="PTHR11655:SF16">
    <property type="entry name" value="60S RIBOSOMAL PROTEIN L9"/>
    <property type="match status" value="1"/>
</dbReference>
<feature type="domain" description="Large ribosomal subunit protein uL6 alpha-beta" evidence="6">
    <location>
        <begin position="99"/>
        <end position="176"/>
    </location>
</feature>
<dbReference type="FunFam" id="3.90.930.12:FF:000004">
    <property type="entry name" value="60S ribosomal protein L9"/>
    <property type="match status" value="1"/>
</dbReference>
<keyword evidence="3 5" id="KW-0689">Ribosomal protein</keyword>
<keyword evidence="2 5" id="KW-0694">RNA-binding</keyword>
<evidence type="ECO:0000256" key="5">
    <source>
        <dbReference type="HAMAP-Rule" id="MF_01365"/>
    </source>
</evidence>
<accession>A0A7C4H8P5</accession>
<keyword evidence="1 5" id="KW-0699">rRNA-binding</keyword>
<proteinExistence type="inferred from homology"/>
<dbReference type="EMBL" id="DTBJ01000016">
    <property type="protein sequence ID" value="HGM58325.1"/>
    <property type="molecule type" value="Genomic_DNA"/>
</dbReference>
<comment type="function">
    <text evidence="5">This protein binds to the 23S rRNA, and is important in its secondary structure. It is located near the subunit interface in the base of the L7/L12 stalk, and near the tRNA binding site of the peptidyltransferase center.</text>
</comment>
<organism evidence="7">
    <name type="scientific">Staphylothermus marinus</name>
    <dbReference type="NCBI Taxonomy" id="2280"/>
    <lineage>
        <taxon>Archaea</taxon>
        <taxon>Thermoproteota</taxon>
        <taxon>Thermoprotei</taxon>
        <taxon>Desulfurococcales</taxon>
        <taxon>Desulfurococcaceae</taxon>
        <taxon>Staphylothermus</taxon>
    </lineage>
</organism>
<dbReference type="Pfam" id="PF00347">
    <property type="entry name" value="Ribosomal_L6"/>
    <property type="match status" value="2"/>
</dbReference>
<dbReference type="FunFam" id="3.90.930.12:FF:000008">
    <property type="entry name" value="50S ribosomal protein L6"/>
    <property type="match status" value="1"/>
</dbReference>
<name>A0A7C4H8P5_STAMA</name>
<dbReference type="PANTHER" id="PTHR11655">
    <property type="entry name" value="60S/50S RIBOSOMAL PROTEIN L6/L9"/>
    <property type="match status" value="1"/>
</dbReference>
<evidence type="ECO:0000256" key="4">
    <source>
        <dbReference type="ARBA" id="ARBA00023274"/>
    </source>
</evidence>
<dbReference type="Gene3D" id="3.90.930.12">
    <property type="entry name" value="Ribosomal protein L6, alpha-beta domain"/>
    <property type="match status" value="2"/>
</dbReference>
<reference evidence="7" key="1">
    <citation type="journal article" date="2020" name="mSystems">
        <title>Genome- and Community-Level Interaction Insights into Carbon Utilization and Element Cycling Functions of Hydrothermarchaeota in Hydrothermal Sediment.</title>
        <authorList>
            <person name="Zhou Z."/>
            <person name="Liu Y."/>
            <person name="Xu W."/>
            <person name="Pan J."/>
            <person name="Luo Z.H."/>
            <person name="Li M."/>
        </authorList>
    </citation>
    <scope>NUCLEOTIDE SEQUENCE [LARGE SCALE GENOMIC DNA]</scope>
    <source>
        <strain evidence="8">SpSt-622</strain>
        <strain evidence="7">SpSt-642</strain>
    </source>
</reference>
<evidence type="ECO:0000313" key="7">
    <source>
        <dbReference type="EMBL" id="HGM58325.1"/>
    </source>
</evidence>
<dbReference type="NCBIfam" id="NF004037">
    <property type="entry name" value="PRK05518.1"/>
    <property type="match status" value="1"/>
</dbReference>
<dbReference type="HAMAP" id="MF_01365_A">
    <property type="entry name" value="Ribosomal_uL6_A"/>
    <property type="match status" value="1"/>
</dbReference>
<comment type="similarity">
    <text evidence="5">Belongs to the universal ribosomal protein uL6 family.</text>
</comment>
<dbReference type="GO" id="GO:0019843">
    <property type="term" value="F:rRNA binding"/>
    <property type="evidence" value="ECO:0007669"/>
    <property type="project" value="UniProtKB-UniRule"/>
</dbReference>
<dbReference type="InterPro" id="IPR020040">
    <property type="entry name" value="Ribosomal_uL6_a/b-dom"/>
</dbReference>
<dbReference type="PIRSF" id="PIRSF002162">
    <property type="entry name" value="Ribosomal_L6"/>
    <property type="match status" value="1"/>
</dbReference>
<dbReference type="InterPro" id="IPR019907">
    <property type="entry name" value="Ribosomal_uL6_arc"/>
</dbReference>